<sequence length="68" mass="7814">MRAQESRKSESLLVMSRIESQRAFTGNGAHVCLVFNCVKISKAVKFTVIETVRVQLWTLPFLFEDFGY</sequence>
<organism evidence="1 2">
    <name type="scientific">Vibrio paracholerae</name>
    <dbReference type="NCBI Taxonomy" id="650003"/>
    <lineage>
        <taxon>Bacteria</taxon>
        <taxon>Pseudomonadati</taxon>
        <taxon>Pseudomonadota</taxon>
        <taxon>Gammaproteobacteria</taxon>
        <taxon>Vibrionales</taxon>
        <taxon>Vibrionaceae</taxon>
        <taxon>Vibrio</taxon>
    </lineage>
</organism>
<evidence type="ECO:0000313" key="2">
    <source>
        <dbReference type="Proteomes" id="UP000252199"/>
    </source>
</evidence>
<protein>
    <submittedName>
        <fullName evidence="1">Uncharacterized protein</fullName>
    </submittedName>
</protein>
<comment type="caution">
    <text evidence="1">The sequence shown here is derived from an EMBL/GenBank/DDBJ whole genome shotgun (WGS) entry which is preliminary data.</text>
</comment>
<dbReference type="Proteomes" id="UP000252199">
    <property type="component" value="Unassembled WGS sequence"/>
</dbReference>
<proteinExistence type="predicted"/>
<accession>A0ABD7FYX4</accession>
<reference evidence="1 2" key="1">
    <citation type="submission" date="2018-06" db="EMBL/GenBank/DDBJ databases">
        <title>Draft genome sequences of nine Vibrio sp. clinical isolates from across the United States representing the closest known relative of Vibrio cholerae.</title>
        <authorList>
            <person name="Islam M.T."/>
            <person name="Liang K."/>
            <person name="Im M.S."/>
            <person name="Winkjer J."/>
            <person name="Busby S."/>
            <person name="Batra D."/>
            <person name="Rowe L."/>
            <person name="Tarr C.L."/>
            <person name="Boucher Y."/>
        </authorList>
    </citation>
    <scope>NUCLEOTIDE SEQUENCE [LARGE SCALE GENOMIC DNA]</scope>
    <source>
        <strain evidence="1 2">2017V-1110</strain>
    </source>
</reference>
<name>A0ABD7FYX4_9VIBR</name>
<dbReference type="AlphaFoldDB" id="A0ABD7FYX4"/>
<dbReference type="EMBL" id="QKKU01000025">
    <property type="protein sequence ID" value="RBM70695.1"/>
    <property type="molecule type" value="Genomic_DNA"/>
</dbReference>
<gene>
    <name evidence="1" type="ORF">DLR72_04770</name>
</gene>
<evidence type="ECO:0000313" key="1">
    <source>
        <dbReference type="EMBL" id="RBM70695.1"/>
    </source>
</evidence>